<evidence type="ECO:0000313" key="3">
    <source>
        <dbReference type="Proteomes" id="UP000729402"/>
    </source>
</evidence>
<evidence type="ECO:0000256" key="1">
    <source>
        <dbReference type="SAM" id="MobiDB-lite"/>
    </source>
</evidence>
<sequence length="154" mass="17697">MLLRFISVTRIVQVSWMVQECDILHPKPDSLENERQSTSEIRQKMALKNETASSRGKCQDNEMVPDFWSCEWVRYATLRSEFKLYPNKQSYVSLMLSGPGYATTVFQDCAKVISTEAYNGTIRWGITYHRCKATRPKTPAEGTIQPSPAQPREK</sequence>
<accession>A0A8J5SU29</accession>
<dbReference type="EMBL" id="JAAALK010000282">
    <property type="protein sequence ID" value="KAG8081521.1"/>
    <property type="molecule type" value="Genomic_DNA"/>
</dbReference>
<proteinExistence type="predicted"/>
<evidence type="ECO:0000313" key="2">
    <source>
        <dbReference type="EMBL" id="KAG8081521.1"/>
    </source>
</evidence>
<keyword evidence="3" id="KW-1185">Reference proteome</keyword>
<protein>
    <submittedName>
        <fullName evidence="2">Uncharacterized protein</fullName>
    </submittedName>
</protein>
<dbReference type="AlphaFoldDB" id="A0A8J5SU29"/>
<name>A0A8J5SU29_ZIZPA</name>
<comment type="caution">
    <text evidence="2">The sequence shown here is derived from an EMBL/GenBank/DDBJ whole genome shotgun (WGS) entry which is preliminary data.</text>
</comment>
<reference evidence="2" key="2">
    <citation type="submission" date="2021-02" db="EMBL/GenBank/DDBJ databases">
        <authorList>
            <person name="Kimball J.A."/>
            <person name="Haas M.W."/>
            <person name="Macchietto M."/>
            <person name="Kono T."/>
            <person name="Duquette J."/>
            <person name="Shao M."/>
        </authorList>
    </citation>
    <scope>NUCLEOTIDE SEQUENCE</scope>
    <source>
        <tissue evidence="2">Fresh leaf tissue</tissue>
    </source>
</reference>
<dbReference type="Proteomes" id="UP000729402">
    <property type="component" value="Unassembled WGS sequence"/>
</dbReference>
<organism evidence="2 3">
    <name type="scientific">Zizania palustris</name>
    <name type="common">Northern wild rice</name>
    <dbReference type="NCBI Taxonomy" id="103762"/>
    <lineage>
        <taxon>Eukaryota</taxon>
        <taxon>Viridiplantae</taxon>
        <taxon>Streptophyta</taxon>
        <taxon>Embryophyta</taxon>
        <taxon>Tracheophyta</taxon>
        <taxon>Spermatophyta</taxon>
        <taxon>Magnoliopsida</taxon>
        <taxon>Liliopsida</taxon>
        <taxon>Poales</taxon>
        <taxon>Poaceae</taxon>
        <taxon>BOP clade</taxon>
        <taxon>Oryzoideae</taxon>
        <taxon>Oryzeae</taxon>
        <taxon>Zizaniinae</taxon>
        <taxon>Zizania</taxon>
    </lineage>
</organism>
<reference evidence="2" key="1">
    <citation type="journal article" date="2021" name="bioRxiv">
        <title>Whole Genome Assembly and Annotation of Northern Wild Rice, Zizania palustris L., Supports a Whole Genome Duplication in the Zizania Genus.</title>
        <authorList>
            <person name="Haas M."/>
            <person name="Kono T."/>
            <person name="Macchietto M."/>
            <person name="Millas R."/>
            <person name="McGilp L."/>
            <person name="Shao M."/>
            <person name="Duquette J."/>
            <person name="Hirsch C.N."/>
            <person name="Kimball J."/>
        </authorList>
    </citation>
    <scope>NUCLEOTIDE SEQUENCE</scope>
    <source>
        <tissue evidence="2">Fresh leaf tissue</tissue>
    </source>
</reference>
<feature type="region of interest" description="Disordered" evidence="1">
    <location>
        <begin position="135"/>
        <end position="154"/>
    </location>
</feature>
<gene>
    <name evidence="2" type="ORF">GUJ93_ZPchr0007g3941</name>
</gene>